<gene>
    <name evidence="1" type="ORF">MYCIT1_LOCUS38442</name>
</gene>
<sequence length="83" mass="9304">FQYISWSIWHVVDGRNASSTPRTKCLHAWQNDPSSPSIFGPNVTQSIPPMVAPRVAFDCHFHASHDRRAGTSSLTNPAFYGQY</sequence>
<comment type="caution">
    <text evidence="1">The sequence shown here is derived from an EMBL/GenBank/DDBJ whole genome shotgun (WGS) entry which is preliminary data.</text>
</comment>
<dbReference type="Proteomes" id="UP001295794">
    <property type="component" value="Unassembled WGS sequence"/>
</dbReference>
<organism evidence="1 2">
    <name type="scientific">Mycena citricolor</name>
    <dbReference type="NCBI Taxonomy" id="2018698"/>
    <lineage>
        <taxon>Eukaryota</taxon>
        <taxon>Fungi</taxon>
        <taxon>Dikarya</taxon>
        <taxon>Basidiomycota</taxon>
        <taxon>Agaricomycotina</taxon>
        <taxon>Agaricomycetes</taxon>
        <taxon>Agaricomycetidae</taxon>
        <taxon>Agaricales</taxon>
        <taxon>Marasmiineae</taxon>
        <taxon>Mycenaceae</taxon>
        <taxon>Mycena</taxon>
    </lineage>
</organism>
<feature type="non-terminal residue" evidence="1">
    <location>
        <position position="1"/>
    </location>
</feature>
<name>A0AAD2I0L3_9AGAR</name>
<reference evidence="1" key="1">
    <citation type="submission" date="2023-11" db="EMBL/GenBank/DDBJ databases">
        <authorList>
            <person name="De Vega J J."/>
            <person name="De Vega J J."/>
        </authorList>
    </citation>
    <scope>NUCLEOTIDE SEQUENCE</scope>
</reference>
<proteinExistence type="predicted"/>
<keyword evidence="2" id="KW-1185">Reference proteome</keyword>
<dbReference type="EMBL" id="CAVNYO010000481">
    <property type="protein sequence ID" value="CAK5284915.1"/>
    <property type="molecule type" value="Genomic_DNA"/>
</dbReference>
<dbReference type="AlphaFoldDB" id="A0AAD2I0L3"/>
<protein>
    <submittedName>
        <fullName evidence="1">Uncharacterized protein</fullName>
    </submittedName>
</protein>
<accession>A0AAD2I0L3</accession>
<evidence type="ECO:0000313" key="1">
    <source>
        <dbReference type="EMBL" id="CAK5284915.1"/>
    </source>
</evidence>
<evidence type="ECO:0000313" key="2">
    <source>
        <dbReference type="Proteomes" id="UP001295794"/>
    </source>
</evidence>